<evidence type="ECO:0000313" key="2">
    <source>
        <dbReference type="Proteomes" id="UP000501379"/>
    </source>
</evidence>
<organism evidence="1 2">
    <name type="scientific">Aquipseudomonas campi</name>
    <dbReference type="NCBI Taxonomy" id="2731681"/>
    <lineage>
        <taxon>Bacteria</taxon>
        <taxon>Pseudomonadati</taxon>
        <taxon>Pseudomonadota</taxon>
        <taxon>Gammaproteobacteria</taxon>
        <taxon>Pseudomonadales</taxon>
        <taxon>Pseudomonadaceae</taxon>
        <taxon>Aquipseudomonas</taxon>
    </lineage>
</organism>
<accession>A0A6M8FJD3</accession>
<proteinExistence type="predicted"/>
<dbReference type="EMBL" id="CP053697">
    <property type="protein sequence ID" value="QKE64767.1"/>
    <property type="molecule type" value="Genomic_DNA"/>
</dbReference>
<keyword evidence="2" id="KW-1185">Reference proteome</keyword>
<reference evidence="1" key="1">
    <citation type="submission" date="2020-07" db="EMBL/GenBank/DDBJ databases">
        <title>Nitrate ammonifying Pseudomonas campi sp. nov. isolated from German agricultural grassland.</title>
        <authorList>
            <person name="Timsy T."/>
            <person name="Ulrich A."/>
            <person name="Spanner T."/>
            <person name="Foesel B."/>
            <person name="Kolb S."/>
            <person name="Horn M.A."/>
            <person name="Behrendt U."/>
        </authorList>
    </citation>
    <scope>NUCLEOTIDE SEQUENCE</scope>
    <source>
        <strain evidence="1">S1-A32-2</strain>
    </source>
</reference>
<dbReference type="KEGG" id="pcam:HNE05_15890"/>
<dbReference type="Gene3D" id="3.10.129.10">
    <property type="entry name" value="Hotdog Thioesterase"/>
    <property type="match status" value="1"/>
</dbReference>
<sequence>MDRTQLHRLLPHQGPALWLDGLLSHDAQRIEGLSAWQHLAAFGVDASPCLLFEAAAQLCAAHGALYGADSAIEMALVGKLSQLQLHHQPSQRQGALRVAASQEALSPAGALYAFTIHSEERLLLDGKLLLVLVRA</sequence>
<protein>
    <submittedName>
        <fullName evidence="1">Beta-hydroxyacyl-ACP dehydratase</fullName>
    </submittedName>
</protein>
<dbReference type="AlphaFoldDB" id="A0A6M8FJD3"/>
<dbReference type="Proteomes" id="UP000501379">
    <property type="component" value="Chromosome"/>
</dbReference>
<name>A0A6M8FJD3_9GAMM</name>
<evidence type="ECO:0000313" key="1">
    <source>
        <dbReference type="EMBL" id="QKE64767.1"/>
    </source>
</evidence>
<dbReference type="RefSeq" id="WP_173209990.1">
    <property type="nucleotide sequence ID" value="NZ_CP053697.2"/>
</dbReference>
<gene>
    <name evidence="1" type="ORF">HNE05_15890</name>
</gene>